<evidence type="ECO:0000256" key="7">
    <source>
        <dbReference type="SAM" id="SignalP"/>
    </source>
</evidence>
<keyword evidence="4" id="KW-1003">Cell membrane</keyword>
<keyword evidence="7" id="KW-0732">Signal</keyword>
<dbReference type="GO" id="GO:0030246">
    <property type="term" value="F:carbohydrate binding"/>
    <property type="evidence" value="ECO:0007669"/>
    <property type="project" value="UniProtKB-KW"/>
</dbReference>
<gene>
    <name evidence="8" type="ORF">RU07_12495</name>
</gene>
<organism evidence="8 9">
    <name type="scientific">Agrobacterium tumefaciens</name>
    <dbReference type="NCBI Taxonomy" id="358"/>
    <lineage>
        <taxon>Bacteria</taxon>
        <taxon>Pseudomonadati</taxon>
        <taxon>Pseudomonadota</taxon>
        <taxon>Alphaproteobacteria</taxon>
        <taxon>Hyphomicrobiales</taxon>
        <taxon>Rhizobiaceae</taxon>
        <taxon>Rhizobium/Agrobacterium group</taxon>
        <taxon>Agrobacterium</taxon>
        <taxon>Agrobacterium tumefaciens complex</taxon>
    </lineage>
</organism>
<comment type="caution">
    <text evidence="8">The sequence shown here is derived from an EMBL/GenBank/DDBJ whole genome shotgun (WGS) entry which is preliminary data.</text>
</comment>
<dbReference type="InterPro" id="IPR012413">
    <property type="entry name" value="BA14K"/>
</dbReference>
<evidence type="ECO:0000313" key="9">
    <source>
        <dbReference type="Proteomes" id="UP000035017"/>
    </source>
</evidence>
<proteinExistence type="inferred from homology"/>
<evidence type="ECO:0000256" key="5">
    <source>
        <dbReference type="ARBA" id="ARBA00022734"/>
    </source>
</evidence>
<name>A0A0D0KR79_AGRTU</name>
<keyword evidence="4" id="KW-0472">Membrane</keyword>
<evidence type="ECO:0000256" key="1">
    <source>
        <dbReference type="ARBA" id="ARBA00004167"/>
    </source>
</evidence>
<evidence type="ECO:0000313" key="8">
    <source>
        <dbReference type="EMBL" id="KIQ02254.1"/>
    </source>
</evidence>
<keyword evidence="5" id="KW-0430">Lectin</keyword>
<dbReference type="Proteomes" id="UP000035017">
    <property type="component" value="Unassembled WGS sequence"/>
</dbReference>
<evidence type="ECO:0000256" key="3">
    <source>
        <dbReference type="ARBA" id="ARBA00020552"/>
    </source>
</evidence>
<dbReference type="OrthoDB" id="8117189at2"/>
<protein>
    <recommendedName>
        <fullName evidence="3">Lectin-like protein BA14k</fullName>
    </recommendedName>
</protein>
<evidence type="ECO:0000256" key="4">
    <source>
        <dbReference type="ARBA" id="ARBA00022475"/>
    </source>
</evidence>
<comment type="similarity">
    <text evidence="2">Belongs to the BA14k family.</text>
</comment>
<comment type="function">
    <text evidence="6">Has immunoglobulin-binding and hemagglutination properties, and can bind to mannose. Essential for virulence. May be involved in LPS biosynthesis or polysaccharide transport.</text>
</comment>
<dbReference type="AlphaFoldDB" id="A0A0D0KR79"/>
<sequence length="107" mass="11207">MSKMVKLVTLAAITLGFSAVTTIPAHALSVIAPAYAEQAQPQGGTYDSTPIAFSSGAAASASAASMSLSAEEIQHVTWCATRYQSYHATDNTYQTKQGARAECQSPY</sequence>
<reference evidence="8 9" key="1">
    <citation type="submission" date="2014-12" db="EMBL/GenBank/DDBJ databases">
        <title>16Stimator: statistical estimation of ribosomal gene copy numbers from draft genome assemblies.</title>
        <authorList>
            <person name="Perisin M.A."/>
            <person name="Vetter M."/>
            <person name="Gilbert J.A."/>
            <person name="Bergelson J."/>
        </authorList>
    </citation>
    <scope>NUCLEOTIDE SEQUENCE [LARGE SCALE GENOMIC DNA]</scope>
    <source>
        <strain evidence="8 9">MEJ076</strain>
    </source>
</reference>
<accession>A0A0D0KR79</accession>
<dbReference type="EMBL" id="JXQV01000011">
    <property type="protein sequence ID" value="KIQ02254.1"/>
    <property type="molecule type" value="Genomic_DNA"/>
</dbReference>
<comment type="subcellular location">
    <subcellularLocation>
        <location evidence="1">Membrane</location>
        <topology evidence="1">Single-pass membrane protein</topology>
    </subcellularLocation>
</comment>
<evidence type="ECO:0000256" key="6">
    <source>
        <dbReference type="ARBA" id="ARBA00025321"/>
    </source>
</evidence>
<dbReference type="GO" id="GO:0016020">
    <property type="term" value="C:membrane"/>
    <property type="evidence" value="ECO:0007669"/>
    <property type="project" value="UniProtKB-SubCell"/>
</dbReference>
<feature type="chain" id="PRO_5002214797" description="Lectin-like protein BA14k" evidence="7">
    <location>
        <begin position="28"/>
        <end position="107"/>
    </location>
</feature>
<evidence type="ECO:0000256" key="2">
    <source>
        <dbReference type="ARBA" id="ARBA00010270"/>
    </source>
</evidence>
<dbReference type="Pfam" id="PF07886">
    <property type="entry name" value="BA14K"/>
    <property type="match status" value="1"/>
</dbReference>
<feature type="signal peptide" evidence="7">
    <location>
        <begin position="1"/>
        <end position="27"/>
    </location>
</feature>